<organism evidence="1">
    <name type="scientific">marine sediment metagenome</name>
    <dbReference type="NCBI Taxonomy" id="412755"/>
    <lineage>
        <taxon>unclassified sequences</taxon>
        <taxon>metagenomes</taxon>
        <taxon>ecological metagenomes</taxon>
    </lineage>
</organism>
<accession>A0A0F9EKJ6</accession>
<name>A0A0F9EKJ6_9ZZZZ</name>
<feature type="non-terminal residue" evidence="1">
    <location>
        <position position="157"/>
    </location>
</feature>
<dbReference type="EMBL" id="LAZR01027097">
    <property type="protein sequence ID" value="KKL66776.1"/>
    <property type="molecule type" value="Genomic_DNA"/>
</dbReference>
<comment type="caution">
    <text evidence="1">The sequence shown here is derived from an EMBL/GenBank/DDBJ whole genome shotgun (WGS) entry which is preliminary data.</text>
</comment>
<dbReference type="AlphaFoldDB" id="A0A0F9EKJ6"/>
<gene>
    <name evidence="1" type="ORF">LCGC14_2141580</name>
</gene>
<sequence>MNETEDYNGVSVVYPGISRAVPAFLEYAEQGNPVFEKTSVQFDADDPQTKTLSISPASGKVWYIKRISAWTDEAPPDNTNAGSKTDIDIYINGTTQNIAKSYETEQVGTTYNTCGIALNCVYIFGQRLKITDTSNGIHISATKTGAGTHTLYLQVEG</sequence>
<protein>
    <submittedName>
        <fullName evidence="1">Uncharacterized protein</fullName>
    </submittedName>
</protein>
<evidence type="ECO:0000313" key="1">
    <source>
        <dbReference type="EMBL" id="KKL66776.1"/>
    </source>
</evidence>
<proteinExistence type="predicted"/>
<reference evidence="1" key="1">
    <citation type="journal article" date="2015" name="Nature">
        <title>Complex archaea that bridge the gap between prokaryotes and eukaryotes.</title>
        <authorList>
            <person name="Spang A."/>
            <person name="Saw J.H."/>
            <person name="Jorgensen S.L."/>
            <person name="Zaremba-Niedzwiedzka K."/>
            <person name="Martijn J."/>
            <person name="Lind A.E."/>
            <person name="van Eijk R."/>
            <person name="Schleper C."/>
            <person name="Guy L."/>
            <person name="Ettema T.J."/>
        </authorList>
    </citation>
    <scope>NUCLEOTIDE SEQUENCE</scope>
</reference>